<proteinExistence type="predicted"/>
<dbReference type="PROSITE" id="PS50240">
    <property type="entry name" value="TRYPSIN_DOM"/>
    <property type="match status" value="1"/>
</dbReference>
<dbReference type="InterPro" id="IPR009003">
    <property type="entry name" value="Peptidase_S1_PA"/>
</dbReference>
<evidence type="ECO:0000256" key="5">
    <source>
        <dbReference type="ARBA" id="ARBA00022825"/>
    </source>
</evidence>
<feature type="non-terminal residue" evidence="8">
    <location>
        <position position="1"/>
    </location>
</feature>
<dbReference type="InterPro" id="IPR001314">
    <property type="entry name" value="Peptidase_S1A"/>
</dbReference>
<keyword evidence="5" id="KW-0720">Serine protease</keyword>
<sequence length="205" mass="23259">TIRSVIRLFDPANYDKRLSGDLILLQLNQSIMFSETVRPIRLPESNENFDYRIGAVSGYGATFFQDQKTIKPINILNMVRVPILPKSSCQELYKNAFKDDATFALEFIRKNKLICAGYMQGGRDACIGDSGGPLAVCMDDWMTPRSISMNRLLTRVYLAERHRQQRQCNGTWKLAGIISIGYRCAEPRIPGLYIDITSKTLLVIK</sequence>
<keyword evidence="3" id="KW-0645">Protease</keyword>
<dbReference type="PANTHER" id="PTHR24264:SF65">
    <property type="entry name" value="SRCR DOMAIN-CONTAINING PROTEIN"/>
    <property type="match status" value="1"/>
</dbReference>
<dbReference type="SUPFAM" id="SSF50494">
    <property type="entry name" value="Trypsin-like serine proteases"/>
    <property type="match status" value="1"/>
</dbReference>
<evidence type="ECO:0000313" key="9">
    <source>
        <dbReference type="Proteomes" id="UP000194236"/>
    </source>
</evidence>
<keyword evidence="4" id="KW-0378">Hydrolase</keyword>
<protein>
    <recommendedName>
        <fullName evidence="7">Peptidase S1 domain-containing protein</fullName>
    </recommendedName>
</protein>
<keyword evidence="2" id="KW-0964">Secreted</keyword>
<dbReference type="SMART" id="SM00020">
    <property type="entry name" value="Tryp_SPc"/>
    <property type="match status" value="1"/>
</dbReference>
<dbReference type="GO" id="GO:0004252">
    <property type="term" value="F:serine-type endopeptidase activity"/>
    <property type="evidence" value="ECO:0007669"/>
    <property type="project" value="InterPro"/>
</dbReference>
<dbReference type="PANTHER" id="PTHR24264">
    <property type="entry name" value="TRYPSIN-RELATED"/>
    <property type="match status" value="1"/>
</dbReference>
<dbReference type="GO" id="GO:0006508">
    <property type="term" value="P:proteolysis"/>
    <property type="evidence" value="ECO:0007669"/>
    <property type="project" value="UniProtKB-KW"/>
</dbReference>
<dbReference type="PROSITE" id="PS00135">
    <property type="entry name" value="TRYPSIN_SER"/>
    <property type="match status" value="1"/>
</dbReference>
<dbReference type="InterPro" id="IPR050127">
    <property type="entry name" value="Serine_Proteases_S1"/>
</dbReference>
<keyword evidence="6" id="KW-1015">Disulfide bond</keyword>
<comment type="caution">
    <text evidence="8">The sequence shown here is derived from an EMBL/GenBank/DDBJ whole genome shotgun (WGS) entry which is preliminary data.</text>
</comment>
<dbReference type="CDD" id="cd00190">
    <property type="entry name" value="Tryp_SPc"/>
    <property type="match status" value="1"/>
</dbReference>
<dbReference type="AlphaFoldDB" id="A0A1Y3BC16"/>
<evidence type="ECO:0000256" key="6">
    <source>
        <dbReference type="ARBA" id="ARBA00023157"/>
    </source>
</evidence>
<dbReference type="Pfam" id="PF00089">
    <property type="entry name" value="Trypsin"/>
    <property type="match status" value="1"/>
</dbReference>
<dbReference type="Proteomes" id="UP000194236">
    <property type="component" value="Unassembled WGS sequence"/>
</dbReference>
<name>A0A1Y3BC16_EURMA</name>
<dbReference type="InterPro" id="IPR001254">
    <property type="entry name" value="Trypsin_dom"/>
</dbReference>
<evidence type="ECO:0000313" key="8">
    <source>
        <dbReference type="EMBL" id="OTF77448.1"/>
    </source>
</evidence>
<dbReference type="EMBL" id="MUJZ01032494">
    <property type="protein sequence ID" value="OTF77448.1"/>
    <property type="molecule type" value="Genomic_DNA"/>
</dbReference>
<gene>
    <name evidence="8" type="ORF">BLA29_007723</name>
</gene>
<dbReference type="GO" id="GO:0005615">
    <property type="term" value="C:extracellular space"/>
    <property type="evidence" value="ECO:0007669"/>
    <property type="project" value="TreeGrafter"/>
</dbReference>
<dbReference type="Gene3D" id="2.40.10.10">
    <property type="entry name" value="Trypsin-like serine proteases"/>
    <property type="match status" value="1"/>
</dbReference>
<evidence type="ECO:0000256" key="2">
    <source>
        <dbReference type="ARBA" id="ARBA00022525"/>
    </source>
</evidence>
<reference evidence="8 9" key="1">
    <citation type="submission" date="2017-03" db="EMBL/GenBank/DDBJ databases">
        <title>Genome Survey of Euroglyphus maynei.</title>
        <authorList>
            <person name="Arlian L.G."/>
            <person name="Morgan M.S."/>
            <person name="Rider S.D."/>
        </authorList>
    </citation>
    <scope>NUCLEOTIDE SEQUENCE [LARGE SCALE GENOMIC DNA]</scope>
    <source>
        <strain evidence="8">Arlian Lab</strain>
        <tissue evidence="8">Whole body</tissue>
    </source>
</reference>
<keyword evidence="9" id="KW-1185">Reference proteome</keyword>
<evidence type="ECO:0000256" key="1">
    <source>
        <dbReference type="ARBA" id="ARBA00004613"/>
    </source>
</evidence>
<organism evidence="8 9">
    <name type="scientific">Euroglyphus maynei</name>
    <name type="common">Mayne's house dust mite</name>
    <dbReference type="NCBI Taxonomy" id="6958"/>
    <lineage>
        <taxon>Eukaryota</taxon>
        <taxon>Metazoa</taxon>
        <taxon>Ecdysozoa</taxon>
        <taxon>Arthropoda</taxon>
        <taxon>Chelicerata</taxon>
        <taxon>Arachnida</taxon>
        <taxon>Acari</taxon>
        <taxon>Acariformes</taxon>
        <taxon>Sarcoptiformes</taxon>
        <taxon>Astigmata</taxon>
        <taxon>Psoroptidia</taxon>
        <taxon>Analgoidea</taxon>
        <taxon>Pyroglyphidae</taxon>
        <taxon>Pyroglyphinae</taxon>
        <taxon>Euroglyphus</taxon>
    </lineage>
</organism>
<dbReference type="PRINTS" id="PR00722">
    <property type="entry name" value="CHYMOTRYPSIN"/>
</dbReference>
<accession>A0A1Y3BC16</accession>
<dbReference type="OrthoDB" id="546450at2759"/>
<dbReference type="InterPro" id="IPR033116">
    <property type="entry name" value="TRYPSIN_SER"/>
</dbReference>
<evidence type="ECO:0000256" key="4">
    <source>
        <dbReference type="ARBA" id="ARBA00022801"/>
    </source>
</evidence>
<evidence type="ECO:0000256" key="3">
    <source>
        <dbReference type="ARBA" id="ARBA00022670"/>
    </source>
</evidence>
<comment type="subcellular location">
    <subcellularLocation>
        <location evidence="1">Secreted</location>
    </subcellularLocation>
</comment>
<feature type="domain" description="Peptidase S1" evidence="7">
    <location>
        <begin position="1"/>
        <end position="205"/>
    </location>
</feature>
<dbReference type="InterPro" id="IPR043504">
    <property type="entry name" value="Peptidase_S1_PA_chymotrypsin"/>
</dbReference>
<evidence type="ECO:0000259" key="7">
    <source>
        <dbReference type="PROSITE" id="PS50240"/>
    </source>
</evidence>